<evidence type="ECO:0000256" key="9">
    <source>
        <dbReference type="ARBA" id="ARBA00023288"/>
    </source>
</evidence>
<evidence type="ECO:0000256" key="12">
    <source>
        <dbReference type="ARBA" id="ARBA00060592"/>
    </source>
</evidence>
<evidence type="ECO:0000256" key="8">
    <source>
        <dbReference type="ARBA" id="ARBA00023139"/>
    </source>
</evidence>
<evidence type="ECO:0000256" key="14">
    <source>
        <dbReference type="SAM" id="MobiDB-lite"/>
    </source>
</evidence>
<evidence type="ECO:0000256" key="4">
    <source>
        <dbReference type="ARBA" id="ARBA00022729"/>
    </source>
</evidence>
<comment type="pathway">
    <text evidence="12">Glycan biosynthesis.</text>
</comment>
<keyword evidence="6 13" id="KW-0573">Peptidoglycan synthesis</keyword>
<dbReference type="GO" id="GO:0071972">
    <property type="term" value="F:peptidoglycan L,D-transpeptidase activity"/>
    <property type="evidence" value="ECO:0007669"/>
    <property type="project" value="TreeGrafter"/>
</dbReference>
<feature type="active site" description="Nucleophile" evidence="13">
    <location>
        <position position="345"/>
    </location>
</feature>
<dbReference type="UniPathway" id="UPA00219"/>
<dbReference type="PANTHER" id="PTHR30582:SF2">
    <property type="entry name" value="L,D-TRANSPEPTIDASE YCIB-RELATED"/>
    <property type="match status" value="1"/>
</dbReference>
<evidence type="ECO:0000313" key="18">
    <source>
        <dbReference type="Proteomes" id="UP000270649"/>
    </source>
</evidence>
<dbReference type="InterPro" id="IPR050979">
    <property type="entry name" value="LD-transpeptidase"/>
</dbReference>
<keyword evidence="2" id="KW-1003">Cell membrane</keyword>
<evidence type="ECO:0000256" key="3">
    <source>
        <dbReference type="ARBA" id="ARBA00022679"/>
    </source>
</evidence>
<evidence type="ECO:0000259" key="16">
    <source>
        <dbReference type="PROSITE" id="PS52029"/>
    </source>
</evidence>
<evidence type="ECO:0000256" key="5">
    <source>
        <dbReference type="ARBA" id="ARBA00022960"/>
    </source>
</evidence>
<dbReference type="Gene3D" id="2.60.40.3710">
    <property type="match status" value="1"/>
</dbReference>
<dbReference type="GO" id="GO:0016746">
    <property type="term" value="F:acyltransferase activity"/>
    <property type="evidence" value="ECO:0007669"/>
    <property type="project" value="UniProtKB-KW"/>
</dbReference>
<dbReference type="CDD" id="cd13432">
    <property type="entry name" value="LDT_IgD_like_2"/>
    <property type="match status" value="1"/>
</dbReference>
<dbReference type="GO" id="GO:0071555">
    <property type="term" value="P:cell wall organization"/>
    <property type="evidence" value="ECO:0007669"/>
    <property type="project" value="UniProtKB-UniRule"/>
</dbReference>
<dbReference type="Gene3D" id="2.60.40.3780">
    <property type="match status" value="1"/>
</dbReference>
<comment type="caution">
    <text evidence="17">The sequence shown here is derived from an EMBL/GenBank/DDBJ whole genome shotgun (WGS) entry which is preliminary data.</text>
</comment>
<dbReference type="PROSITE" id="PS52029">
    <property type="entry name" value="LD_TPASE"/>
    <property type="match status" value="1"/>
</dbReference>
<evidence type="ECO:0000256" key="7">
    <source>
        <dbReference type="ARBA" id="ARBA00023136"/>
    </source>
</evidence>
<dbReference type="Gene3D" id="2.40.440.10">
    <property type="entry name" value="L,D-transpeptidase catalytic domain-like"/>
    <property type="match status" value="1"/>
</dbReference>
<keyword evidence="4 15" id="KW-0732">Signal</keyword>
<dbReference type="GO" id="GO:0005576">
    <property type="term" value="C:extracellular region"/>
    <property type="evidence" value="ECO:0007669"/>
    <property type="project" value="TreeGrafter"/>
</dbReference>
<evidence type="ECO:0000256" key="6">
    <source>
        <dbReference type="ARBA" id="ARBA00022984"/>
    </source>
</evidence>
<keyword evidence="7" id="KW-0472">Membrane</keyword>
<evidence type="ECO:0000256" key="10">
    <source>
        <dbReference type="ARBA" id="ARBA00023315"/>
    </source>
</evidence>
<dbReference type="AlphaFoldDB" id="A0A3M0GE73"/>
<keyword evidence="8" id="KW-0564">Palmitate</keyword>
<evidence type="ECO:0000256" key="13">
    <source>
        <dbReference type="PROSITE-ProRule" id="PRU01373"/>
    </source>
</evidence>
<dbReference type="GO" id="GO:0018104">
    <property type="term" value="P:peptidoglycan-protein cross-linking"/>
    <property type="evidence" value="ECO:0007669"/>
    <property type="project" value="TreeGrafter"/>
</dbReference>
<dbReference type="Pfam" id="PF17964">
    <property type="entry name" value="Big_10"/>
    <property type="match status" value="1"/>
</dbReference>
<dbReference type="Proteomes" id="UP000270649">
    <property type="component" value="Unassembled WGS sequence"/>
</dbReference>
<reference evidence="17 18" key="1">
    <citation type="submission" date="2018-10" db="EMBL/GenBank/DDBJ databases">
        <title>Corynebacterium macginleyi genome sequencing and assembly of the type strain and two clinical samples.</title>
        <authorList>
            <person name="Bernier A.-M."/>
            <person name="Bernard K."/>
        </authorList>
    </citation>
    <scope>NUCLEOTIDE SEQUENCE [LARGE SCALE GENOMIC DNA]</scope>
    <source>
        <strain evidence="17 18">NML 120205</strain>
    </source>
</reference>
<dbReference type="InterPro" id="IPR005490">
    <property type="entry name" value="LD_TPept_cat_dom"/>
</dbReference>
<keyword evidence="9" id="KW-0449">Lipoprotein</keyword>
<organism evidence="17 18">
    <name type="scientific">Corynebacterium macginleyi</name>
    <dbReference type="NCBI Taxonomy" id="38290"/>
    <lineage>
        <taxon>Bacteria</taxon>
        <taxon>Bacillati</taxon>
        <taxon>Actinomycetota</taxon>
        <taxon>Actinomycetes</taxon>
        <taxon>Mycobacteriales</taxon>
        <taxon>Corynebacteriaceae</taxon>
        <taxon>Corynebacterium</taxon>
    </lineage>
</organism>
<comment type="pathway">
    <text evidence="1 13">Cell wall biogenesis; peptidoglycan biosynthesis.</text>
</comment>
<feature type="signal peptide" evidence="15">
    <location>
        <begin position="1"/>
        <end position="24"/>
    </location>
</feature>
<dbReference type="GO" id="GO:0008360">
    <property type="term" value="P:regulation of cell shape"/>
    <property type="evidence" value="ECO:0007669"/>
    <property type="project" value="UniProtKB-UniRule"/>
</dbReference>
<accession>A0A3M0GE73</accession>
<evidence type="ECO:0000256" key="2">
    <source>
        <dbReference type="ARBA" id="ARBA00022475"/>
    </source>
</evidence>
<dbReference type="PANTHER" id="PTHR30582">
    <property type="entry name" value="L,D-TRANSPEPTIDASE"/>
    <property type="match status" value="1"/>
</dbReference>
<dbReference type="CDD" id="cd16913">
    <property type="entry name" value="YkuD_like"/>
    <property type="match status" value="1"/>
</dbReference>
<dbReference type="FunFam" id="2.40.440.10:FF:000005">
    <property type="entry name" value="L,D-transpeptidase 2"/>
    <property type="match status" value="1"/>
</dbReference>
<protein>
    <submittedName>
        <fullName evidence="17">Transpeptidase</fullName>
    </submittedName>
</protein>
<dbReference type="SUPFAM" id="SSF141523">
    <property type="entry name" value="L,D-transpeptidase catalytic domain-like"/>
    <property type="match status" value="1"/>
</dbReference>
<evidence type="ECO:0000313" key="17">
    <source>
        <dbReference type="EMBL" id="RMB63185.1"/>
    </source>
</evidence>
<dbReference type="InterPro" id="IPR041280">
    <property type="entry name" value="Big_10"/>
</dbReference>
<keyword evidence="10" id="KW-0012">Acyltransferase</keyword>
<feature type="region of interest" description="Disordered" evidence="14">
    <location>
        <begin position="30"/>
        <end position="83"/>
    </location>
</feature>
<gene>
    <name evidence="17" type="ORF">D9543_03455</name>
</gene>
<feature type="active site" description="Proton donor/acceptor" evidence="13">
    <location>
        <position position="327"/>
    </location>
</feature>
<dbReference type="EMBL" id="REGC01000003">
    <property type="protein sequence ID" value="RMB63185.1"/>
    <property type="molecule type" value="Genomic_DNA"/>
</dbReference>
<feature type="domain" description="L,D-TPase catalytic" evidence="16">
    <location>
        <begin position="244"/>
        <end position="369"/>
    </location>
</feature>
<dbReference type="RefSeq" id="WP_121927602.1">
    <property type="nucleotide sequence ID" value="NZ_REGC01000003.1"/>
</dbReference>
<feature type="chain" id="PRO_5038640808" evidence="15">
    <location>
        <begin position="25"/>
        <end position="401"/>
    </location>
</feature>
<proteinExistence type="predicted"/>
<keyword evidence="11 13" id="KW-0961">Cell wall biogenesis/degradation</keyword>
<evidence type="ECO:0000256" key="1">
    <source>
        <dbReference type="ARBA" id="ARBA00004752"/>
    </source>
</evidence>
<sequence>MINSLPNSRRIAAGSIACISLAVASCSFDSAAENRSEQQQNTASSAQKSEQKEKSKLSASVKDGAKDVDPSRPVTVESTSELKSVTMTNERGVEVEEKLSVDGKKWSTAEDLGYNHTYSIVATDKDGNRKNLSFSTPQAAGITQVAMTPIPGSEVGVGQVIGVNFGAYITDRKAAEDTITVETNPAVEGAFYWVNNQEVRWRPKDYWEPGTKVEVKVDQYGKNFGGGIYGGENTSTDFTIGDRVVALVNNATKTMEVYKNKELLRTIPVSLGRDYQYDTPNGSYVIGDQYQSLLMDSETFGLSHDAGGYKTEVDWATQMSYSGIYVHSAPWSMWAQGYTNTSHGCINVTPEAAQWFQNTVKRGDVVLVSNTYGGTLNPMDGLGDWNMPWEEWSKGNADANQ</sequence>
<name>A0A3M0GE73_9CORY</name>
<dbReference type="InterPro" id="IPR038063">
    <property type="entry name" value="Transpep_catalytic_dom"/>
</dbReference>
<keyword evidence="3" id="KW-0808">Transferase</keyword>
<evidence type="ECO:0000256" key="15">
    <source>
        <dbReference type="SAM" id="SignalP"/>
    </source>
</evidence>
<dbReference type="Pfam" id="PF03734">
    <property type="entry name" value="YkuD"/>
    <property type="match status" value="1"/>
</dbReference>
<evidence type="ECO:0000256" key="11">
    <source>
        <dbReference type="ARBA" id="ARBA00023316"/>
    </source>
</evidence>
<keyword evidence="5 13" id="KW-0133">Cell shape</keyword>